<dbReference type="EMBL" id="SRLE01000014">
    <property type="protein sequence ID" value="TGD71284.1"/>
    <property type="molecule type" value="Genomic_DNA"/>
</dbReference>
<proteinExistence type="predicted"/>
<protein>
    <submittedName>
        <fullName evidence="1">NIPSNAP family protein</fullName>
    </submittedName>
</protein>
<reference evidence="1 2" key="1">
    <citation type="submission" date="2019-04" db="EMBL/GenBank/DDBJ databases">
        <title>Taxonomy of novel Haliea sp. from mangrove soil of West Coast of India.</title>
        <authorList>
            <person name="Verma A."/>
            <person name="Kumar P."/>
            <person name="Krishnamurthi S."/>
        </authorList>
    </citation>
    <scope>NUCLEOTIDE SEQUENCE [LARGE SCALE GENOMIC DNA]</scope>
    <source>
        <strain evidence="1 2">SAOS-164</strain>
    </source>
</reference>
<dbReference type="Proteomes" id="UP000298050">
    <property type="component" value="Unassembled WGS sequence"/>
</dbReference>
<evidence type="ECO:0000313" key="2">
    <source>
        <dbReference type="Proteomes" id="UP000298050"/>
    </source>
</evidence>
<sequence length="237" mass="26728">MRKQFKNRALYIHETTALGIGDTDAYVAAFAEHYQPAMQRLGARLFGHWQGSPFNSHWPEITTIWEIDDYAHLGRLGAERAGGGSEGAAFAAWNKALQALEATGEGRLCYANSSIKLLSELVAERFDASVVIQEIMTTKPGRQEDYIEQLQYAYVPWSERTGKKWLGSFVPIFRNEEVIHYWALEGGWEGFGKWYPAWQGDIPDDIKSWMKLAPALREGWDDSFLSALPGHPLTGSE</sequence>
<dbReference type="OrthoDB" id="3519756at2"/>
<gene>
    <name evidence="1" type="ORF">E4634_18600</name>
</gene>
<keyword evidence="2" id="KW-1185">Reference proteome</keyword>
<comment type="caution">
    <text evidence="1">The sequence shown here is derived from an EMBL/GenBank/DDBJ whole genome shotgun (WGS) entry which is preliminary data.</text>
</comment>
<name>A0A4Z0LVM5_9GAMM</name>
<dbReference type="AlphaFoldDB" id="A0A4Z0LVM5"/>
<organism evidence="1 2">
    <name type="scientific">Mangrovimicrobium sediminis</name>
    <dbReference type="NCBI Taxonomy" id="2562682"/>
    <lineage>
        <taxon>Bacteria</taxon>
        <taxon>Pseudomonadati</taxon>
        <taxon>Pseudomonadota</taxon>
        <taxon>Gammaproteobacteria</taxon>
        <taxon>Cellvibrionales</taxon>
        <taxon>Halieaceae</taxon>
        <taxon>Mangrovimicrobium</taxon>
    </lineage>
</organism>
<evidence type="ECO:0000313" key="1">
    <source>
        <dbReference type="EMBL" id="TGD71284.1"/>
    </source>
</evidence>
<dbReference type="RefSeq" id="WP_135446177.1">
    <property type="nucleotide sequence ID" value="NZ_SRLE01000014.1"/>
</dbReference>
<accession>A0A4Z0LVM5</accession>